<dbReference type="GO" id="GO:0005886">
    <property type="term" value="C:plasma membrane"/>
    <property type="evidence" value="ECO:0007669"/>
    <property type="project" value="TreeGrafter"/>
</dbReference>
<protein>
    <recommendedName>
        <fullName evidence="3">Glycosyl transferase 48 domain-containing protein</fullName>
    </recommendedName>
</protein>
<feature type="transmembrane region" description="Helical" evidence="2">
    <location>
        <begin position="226"/>
        <end position="244"/>
    </location>
</feature>
<evidence type="ECO:0000256" key="2">
    <source>
        <dbReference type="SAM" id="Phobius"/>
    </source>
</evidence>
<keyword evidence="2" id="KW-1133">Transmembrane helix</keyword>
<feature type="transmembrane region" description="Helical" evidence="2">
    <location>
        <begin position="401"/>
        <end position="420"/>
    </location>
</feature>
<feature type="compositionally biased region" description="Polar residues" evidence="1">
    <location>
        <begin position="945"/>
        <end position="961"/>
    </location>
</feature>
<dbReference type="AlphaFoldDB" id="A0A813KBK2"/>
<feature type="region of interest" description="Disordered" evidence="1">
    <location>
        <begin position="902"/>
        <end position="970"/>
    </location>
</feature>
<dbReference type="GO" id="GO:0003843">
    <property type="term" value="F:1,3-beta-D-glucan synthase activity"/>
    <property type="evidence" value="ECO:0007669"/>
    <property type="project" value="InterPro"/>
</dbReference>
<feature type="transmembrane region" description="Helical" evidence="2">
    <location>
        <begin position="670"/>
        <end position="690"/>
    </location>
</feature>
<evidence type="ECO:0000259" key="3">
    <source>
        <dbReference type="Pfam" id="PF02364"/>
    </source>
</evidence>
<feature type="domain" description="Glycosyl transferase 48" evidence="3">
    <location>
        <begin position="1"/>
        <end position="207"/>
    </location>
</feature>
<organism evidence="4 5">
    <name type="scientific">Polarella glacialis</name>
    <name type="common">Dinoflagellate</name>
    <dbReference type="NCBI Taxonomy" id="89957"/>
    <lineage>
        <taxon>Eukaryota</taxon>
        <taxon>Sar</taxon>
        <taxon>Alveolata</taxon>
        <taxon>Dinophyceae</taxon>
        <taxon>Suessiales</taxon>
        <taxon>Suessiaceae</taxon>
        <taxon>Polarella</taxon>
    </lineage>
</organism>
<gene>
    <name evidence="4" type="ORF">PGLA2088_LOCUS30505</name>
</gene>
<sequence length="970" mass="106370">MRGPFAQCIDANQGAYFEQMMLLPCALGEFRSRKRGDGLSKRIVGFPEHITSDIGSIGDFAASAEVAFGTILQRTYSVLGARMHYGHPDIMNKLYMMQQGGVSKATKTVNLSEDIFAGMDFTLRGEDRKIQHSEYFHLAKGRDLGFNTVLGFFSKLASGTGEQVLTRQTFRLGQVLHLPDALAFYYAHAGYYFTQFFVSLSMPLVLLTDSGTGLDAYLQFDPFKVWFSWLMVLFLVATSLPLFMELWMERHFKMVIGHYVVNEIRFGGATYVATGRGLPTAAAGELKLKKVGGLYLDYAAIAYYDGATLLTGTVLICVAGGVSGAGQAAGQLWWIFISLGLCIVSWLYAPFIFNPYQFELLHFREDLRCVTAFFLEDSGRHWVEWYDRTQLKVGNALHRSMINISFFVSVFFLAAWYATVNTKIEALSTAYSGAVSAKPLHFQLLVPPVACSLVYCVLAVIFESLMGWSSIVRRRLRRPRRSKAKTFRFGSMATMGRFGSMATAGQLPAASSDEEAQAAPAPNVAEGAAAEAHAGAHETPSWWPFGSAVDVAPPQISEVDSEEDEDDAVEQDAPHAVAEDHTVLPVPAFAGLKSMKPPNAGLAGGRNQFLVVAVDLSEAAYCLYIFYKLGWRTAYLSGFILKWATLMMRRDAQISLLRRPGQLWVRAHRMARDIACSSLIFWVMAPFVLLNSLNEYLCPGCSAHMLLVYRDPGHLARKEAVVVDILGGDLEDGRGFYGLNCPGTETCVHVRLTRCLTDALRTTIIFVKAASQNQRLMVTKADRHNKLLLTTGIFVKADGPKQLHLHVKVMWRWSAGAGDEGDEEEEVPQSQSVSSKQAHVSTVSWAKQGSLYSPSVGTVVQASGRGLRGTAFSVPELEAYDPAMYRTAASVAARAPQSTALPLADTPGSWTAGSRPPVGSKEAAARVASKSGTAGAFPLSGRQPHVQSSFDRSDFNTSWPQPSGARYPYS</sequence>
<evidence type="ECO:0000313" key="5">
    <source>
        <dbReference type="Proteomes" id="UP000626109"/>
    </source>
</evidence>
<dbReference type="EMBL" id="CAJNNW010028848">
    <property type="protein sequence ID" value="CAE8697969.1"/>
    <property type="molecule type" value="Genomic_DNA"/>
</dbReference>
<keyword evidence="2" id="KW-0812">Transmembrane</keyword>
<dbReference type="Pfam" id="PF02364">
    <property type="entry name" value="Glucan_synthase"/>
    <property type="match status" value="2"/>
</dbReference>
<feature type="transmembrane region" description="Helical" evidence="2">
    <location>
        <begin position="440"/>
        <end position="468"/>
    </location>
</feature>
<feature type="compositionally biased region" description="Low complexity" evidence="1">
    <location>
        <begin position="517"/>
        <end position="531"/>
    </location>
</feature>
<feature type="region of interest" description="Disordered" evidence="1">
    <location>
        <begin position="504"/>
        <end position="531"/>
    </location>
</feature>
<dbReference type="GO" id="GO:0000148">
    <property type="term" value="C:1,3-beta-D-glucan synthase complex"/>
    <property type="evidence" value="ECO:0007669"/>
    <property type="project" value="InterPro"/>
</dbReference>
<proteinExistence type="predicted"/>
<feature type="domain" description="Glycosyl transferase 48" evidence="3">
    <location>
        <begin position="254"/>
        <end position="375"/>
    </location>
</feature>
<evidence type="ECO:0000313" key="4">
    <source>
        <dbReference type="EMBL" id="CAE8697969.1"/>
    </source>
</evidence>
<dbReference type="PANTHER" id="PTHR12741:SF48">
    <property type="entry name" value="1,3-BETA-GLUCAN SYNTHASE COMPONENT FKS1-RELATED"/>
    <property type="match status" value="1"/>
</dbReference>
<keyword evidence="2" id="KW-0472">Membrane</keyword>
<comment type="caution">
    <text evidence="4">The sequence shown here is derived from an EMBL/GenBank/DDBJ whole genome shotgun (WGS) entry which is preliminary data.</text>
</comment>
<feature type="transmembrane region" description="Helical" evidence="2">
    <location>
        <begin position="183"/>
        <end position="206"/>
    </location>
</feature>
<reference evidence="4" key="1">
    <citation type="submission" date="2021-02" db="EMBL/GenBank/DDBJ databases">
        <authorList>
            <person name="Dougan E. K."/>
            <person name="Rhodes N."/>
            <person name="Thang M."/>
            <person name="Chan C."/>
        </authorList>
    </citation>
    <scope>NUCLEOTIDE SEQUENCE</scope>
</reference>
<dbReference type="InterPro" id="IPR003440">
    <property type="entry name" value="Glyco_trans_48_dom"/>
</dbReference>
<feature type="transmembrane region" description="Helical" evidence="2">
    <location>
        <begin position="295"/>
        <end position="321"/>
    </location>
</feature>
<dbReference type="PANTHER" id="PTHR12741">
    <property type="entry name" value="LYST-INTERACTING PROTEIN LIP5 DOPAMINE RESPONSIVE PROTEIN DRG-1"/>
    <property type="match status" value="1"/>
</dbReference>
<feature type="transmembrane region" description="Helical" evidence="2">
    <location>
        <begin position="333"/>
        <end position="353"/>
    </location>
</feature>
<accession>A0A813KBK2</accession>
<evidence type="ECO:0000256" key="1">
    <source>
        <dbReference type="SAM" id="MobiDB-lite"/>
    </source>
</evidence>
<dbReference type="Proteomes" id="UP000626109">
    <property type="component" value="Unassembled WGS sequence"/>
</dbReference>
<dbReference type="GO" id="GO:0006075">
    <property type="term" value="P:(1-&gt;3)-beta-D-glucan biosynthetic process"/>
    <property type="evidence" value="ECO:0007669"/>
    <property type="project" value="InterPro"/>
</dbReference>
<name>A0A813KBK2_POLGL</name>